<gene>
    <name evidence="12" type="primary">treY</name>
    <name evidence="12" type="ORF">QTH91_02630</name>
</gene>
<dbReference type="Gene3D" id="3.20.20.80">
    <property type="entry name" value="Glycosidases"/>
    <property type="match status" value="2"/>
</dbReference>
<dbReference type="SUPFAM" id="SSF51445">
    <property type="entry name" value="(Trans)glycosidases"/>
    <property type="match status" value="2"/>
</dbReference>
<proteinExistence type="inferred from homology"/>
<dbReference type="Pfam" id="PF00128">
    <property type="entry name" value="Alpha-amylase"/>
    <property type="match status" value="1"/>
</dbReference>
<sequence length="1615" mass="177137">MAAMSEAGASIEDLRRLCARHGIDLGYDDIWGQHHAVTDESLRALLRDAGVQADAPSSTPDILPAVAVVPEGQAEFFVPVVLANGARQLRWRLTLEDGRTQTGESTVDEFVSQLRVPFALPLGYHHIALEGDEHHGRGTHLICAPATCHQPDALARGMRLWGVSLQLYGLRSPRNWGIGDFGDLRAFAEQAAHAGASLLGLNPLHALFPHNPVHASPYSPSSRGRLNVLYIDVEAVPDFADCADAQALVRSDAFQARLSALRAAPLVDYPGVASAKHEVLSLLHERFCERSADDAQVRAFQAFCEESGQALHEHALFEAVQAHWHRQDASIWGWPAWPKDWQDMRGAAVQAFVREHARDVQFYTWLQWQAARQLQVAGEHCRALGMPIGLYLDLAVSVDRGGSDAWRHRDAFALGASIGAPPDLLNLQGQDWGLPPLRPDRLRETGFAAFVEALRANMRSAGALRIDHVMMLMRLFWIPGGMGGAADGAYVRYPWQELFAVLALESRRHRCLVVGEDLGTVPDAMRDAMRRHGVLSYRLLYFQRDDAGQFLPPDAYPRDAVVAVSTHDLPSFAGWWNGADLDLREQLGMAGDPETIRQAMGERGSDRERLAQALGLPTSVAASEVALAPQTVVAAHAFLARAPSSLMMVQLEDLLGQGEQANLPGTVHEHPNWRRKYALEVQYLGTSPLARALADAVDQQRSARPRARIPRATYRLQLHKDFDFDAAGAVVPYLAQLGVSHVYCSPIQRARSGSLHGYDVVAHDQINPELGGMGAYRRFADVLRANGMRLLVDVVPNHMGVLGSDNAWWNDVLEHGMNSAYAEFFDIDWASDTPGMAGKVLLPVLGDAYGRVLERGELQLDHEAGEGTGRWVVRYYDHRFPVSPASVPAHLQAAAADRGAVSGALDEALAAFNTLANRDEFHALLEAQAWRLAHWRCAADEINYRRFFDVNELAALRTEREDVFEATHALPLDLAAQGDVDGLRIDHPDGLLDPAGYFDRLQAGHAKRHAARGEQASALYVVAEKIAAAGEDVPLAWAIHGTTGYRFANVANGVLVDHRAASELEALWREFTGLAQPFEEVVYASRLAVATGPLAADLDTLANALAHIAKSDWRTRDHTRNRLREAIAAVAAAMPVYRSYNGSEASEQDIRVIDAAVDGARARMADNDEALWRFLREALLGRLVEGAAPRLLPAVVRFARRFQQYSAPVAAKGVEDTAFYRYFPLSSVNEVGGEPDHIGMAVEDFHVASLDRQRRWPYTMLATSTHDNKRSEDVRLRINLLSECPDAWRRLVLRWKSMHAPLARGIEAAHQYLLYQTLVGVLPADGAAAGPAVADRVVQYMFKAAREAKTATSWTQPDPDYEAALERFVREALDDTQGFGAELSRFVAELDPFAAVGALSLSLLKFTSPGVPDIYQGCELIEHSLVDPDNRRPVDYDRRSGELRALGELAEGADVPAAVAAMAARPSNGRAKLWAIWRLLALRRRLPDVFLNGSYEALAVEGERAAHAIAYLRRYAGQVLVVVMPRLQLVLAQEQTQAQTDGAGEAKPLQPVWSSRAAWGDTRVVLPADLHQHPGAGADGWQDVLTTRRHSAAATLALADLFAHFPGAVLVGGEG</sequence>
<keyword evidence="12" id="KW-0413">Isomerase</keyword>
<dbReference type="EMBL" id="JASZYV010000001">
    <property type="protein sequence ID" value="MDM0043366.1"/>
    <property type="molecule type" value="Genomic_DNA"/>
</dbReference>
<keyword evidence="6 10" id="KW-0808">Transferase</keyword>
<name>A0ABT7N600_9BURK</name>
<dbReference type="SMART" id="SM00642">
    <property type="entry name" value="Aamy"/>
    <property type="match status" value="1"/>
</dbReference>
<dbReference type="Gene3D" id="1.10.10.470">
    <property type="entry name" value="Maltooligosyl trehalose synthase, domain 4"/>
    <property type="match status" value="1"/>
</dbReference>
<dbReference type="NCBIfam" id="TIGR02401">
    <property type="entry name" value="trehalose_TreY"/>
    <property type="match status" value="1"/>
</dbReference>
<comment type="caution">
    <text evidence="12">The sequence shown here is derived from an EMBL/GenBank/DDBJ whole genome shotgun (WGS) entry which is preliminary data.</text>
</comment>
<accession>A0ABT7N600</accession>
<protein>
    <recommendedName>
        <fullName evidence="4 10">4-alpha-glucanotransferase</fullName>
        <ecNumber evidence="3 10">2.4.1.25</ecNumber>
    </recommendedName>
    <alternativeName>
        <fullName evidence="8 10">Amylomaltase</fullName>
    </alternativeName>
    <alternativeName>
        <fullName evidence="9 10">Disproportionating enzyme</fullName>
    </alternativeName>
</protein>
<comment type="catalytic activity">
    <reaction evidence="1 10">
        <text>Transfers a segment of a (1-&gt;4)-alpha-D-glucan to a new position in an acceptor, which may be glucose or a (1-&gt;4)-alpha-D-glucan.</text>
        <dbReference type="EC" id="2.4.1.25"/>
    </reaction>
</comment>
<reference evidence="12" key="1">
    <citation type="submission" date="2023-06" db="EMBL/GenBank/DDBJ databases">
        <authorList>
            <person name="Jiang Y."/>
            <person name="Liu Q."/>
        </authorList>
    </citation>
    <scope>NUCLEOTIDE SEQUENCE</scope>
    <source>
        <strain evidence="12">CGMCC 1.12089</strain>
    </source>
</reference>
<dbReference type="CDD" id="cd11336">
    <property type="entry name" value="AmyAc_MTSase"/>
    <property type="match status" value="1"/>
</dbReference>
<evidence type="ECO:0000256" key="9">
    <source>
        <dbReference type="ARBA" id="ARBA00031501"/>
    </source>
</evidence>
<dbReference type="InterPro" id="IPR012767">
    <property type="entry name" value="Trehalose_TreY"/>
</dbReference>
<dbReference type="PANTHER" id="PTHR32438">
    <property type="entry name" value="4-ALPHA-GLUCANOTRANSFERASE DPE1, CHLOROPLASTIC/AMYLOPLASTIC"/>
    <property type="match status" value="1"/>
</dbReference>
<dbReference type="Gene3D" id="3.30.1590.10">
    <property type="entry name" value="Maltooligosyl trehalose synthase, domain 2"/>
    <property type="match status" value="1"/>
</dbReference>
<dbReference type="PANTHER" id="PTHR32438:SF5">
    <property type="entry name" value="4-ALPHA-GLUCANOTRANSFERASE DPE1, CHLOROPLASTIC_AMYLOPLASTIC"/>
    <property type="match status" value="1"/>
</dbReference>
<evidence type="ECO:0000256" key="5">
    <source>
        <dbReference type="ARBA" id="ARBA00022676"/>
    </source>
</evidence>
<feature type="domain" description="Glycosyl hydrolase family 13 catalytic" evidence="11">
    <location>
        <begin position="717"/>
        <end position="1161"/>
    </location>
</feature>
<evidence type="ECO:0000256" key="1">
    <source>
        <dbReference type="ARBA" id="ARBA00000439"/>
    </source>
</evidence>
<dbReference type="InterPro" id="IPR006047">
    <property type="entry name" value="GH13_cat_dom"/>
</dbReference>
<dbReference type="EC" id="2.4.1.25" evidence="3 10"/>
<evidence type="ECO:0000256" key="2">
    <source>
        <dbReference type="ARBA" id="ARBA00005684"/>
    </source>
</evidence>
<evidence type="ECO:0000313" key="12">
    <source>
        <dbReference type="EMBL" id="MDM0043366.1"/>
    </source>
</evidence>
<dbReference type="Proteomes" id="UP001174908">
    <property type="component" value="Unassembled WGS sequence"/>
</dbReference>
<evidence type="ECO:0000256" key="10">
    <source>
        <dbReference type="RuleBase" id="RU361207"/>
    </source>
</evidence>
<keyword evidence="7 10" id="KW-0119">Carbohydrate metabolism</keyword>
<evidence type="ECO:0000256" key="3">
    <source>
        <dbReference type="ARBA" id="ARBA00012560"/>
    </source>
</evidence>
<evidence type="ECO:0000259" key="11">
    <source>
        <dbReference type="SMART" id="SM00642"/>
    </source>
</evidence>
<evidence type="ECO:0000256" key="7">
    <source>
        <dbReference type="ARBA" id="ARBA00023277"/>
    </source>
</evidence>
<comment type="similarity">
    <text evidence="2 10">Belongs to the disproportionating enzyme family.</text>
</comment>
<evidence type="ECO:0000313" key="13">
    <source>
        <dbReference type="Proteomes" id="UP001174908"/>
    </source>
</evidence>
<dbReference type="GO" id="GO:0047470">
    <property type="term" value="F:(1,4)-alpha-D-glucan 1-alpha-D-glucosylmutase activity"/>
    <property type="evidence" value="ECO:0007669"/>
    <property type="project" value="UniProtKB-EC"/>
</dbReference>
<dbReference type="InterPro" id="IPR048458">
    <property type="entry name" value="MalQ_N"/>
</dbReference>
<dbReference type="InterPro" id="IPR013797">
    <property type="entry name" value="Maltooligo_trehalose_synth_4"/>
</dbReference>
<dbReference type="NCBIfam" id="TIGR00217">
    <property type="entry name" value="malQ"/>
    <property type="match status" value="1"/>
</dbReference>
<evidence type="ECO:0000256" key="6">
    <source>
        <dbReference type="ARBA" id="ARBA00022679"/>
    </source>
</evidence>
<dbReference type="Gene3D" id="1.10.150.200">
    <property type="entry name" value="Maltooligosyl trehalose synthase, domain 3"/>
    <property type="match status" value="1"/>
</dbReference>
<dbReference type="InterPro" id="IPR017853">
    <property type="entry name" value="GH"/>
</dbReference>
<evidence type="ECO:0000256" key="8">
    <source>
        <dbReference type="ARBA" id="ARBA00031423"/>
    </source>
</evidence>
<keyword evidence="13" id="KW-1185">Reference proteome</keyword>
<evidence type="ECO:0000256" key="4">
    <source>
        <dbReference type="ARBA" id="ARBA00020295"/>
    </source>
</evidence>
<dbReference type="Pfam" id="PF02446">
    <property type="entry name" value="Glyco_hydro_77"/>
    <property type="match status" value="1"/>
</dbReference>
<dbReference type="RefSeq" id="WP_286658480.1">
    <property type="nucleotide sequence ID" value="NZ_JASZYV010000001.1"/>
</dbReference>
<keyword evidence="5 10" id="KW-0328">Glycosyltransferase</keyword>
<dbReference type="InterPro" id="IPR003385">
    <property type="entry name" value="Glyco_hydro_77"/>
</dbReference>
<dbReference type="Pfam" id="PF21226">
    <property type="entry name" value="MalQ_N"/>
    <property type="match status" value="1"/>
</dbReference>
<organism evidence="12 13">
    <name type="scientific">Variovorax dokdonensis</name>
    <dbReference type="NCBI Taxonomy" id="344883"/>
    <lineage>
        <taxon>Bacteria</taxon>
        <taxon>Pseudomonadati</taxon>
        <taxon>Pseudomonadota</taxon>
        <taxon>Betaproteobacteria</taxon>
        <taxon>Burkholderiales</taxon>
        <taxon>Comamonadaceae</taxon>
        <taxon>Variovorax</taxon>
    </lineage>
</organism>